<evidence type="ECO:0000313" key="1">
    <source>
        <dbReference type="EMBL" id="MQO92180.1"/>
    </source>
</evidence>
<organism evidence="1 2">
    <name type="scientific">Segatella copri</name>
    <dbReference type="NCBI Taxonomy" id="165179"/>
    <lineage>
        <taxon>Bacteria</taxon>
        <taxon>Pseudomonadati</taxon>
        <taxon>Bacteroidota</taxon>
        <taxon>Bacteroidia</taxon>
        <taxon>Bacteroidales</taxon>
        <taxon>Prevotellaceae</taxon>
        <taxon>Segatella</taxon>
    </lineage>
</organism>
<sequence>MKEFKVGERFIIPDGDDGYLIEVQERDRHSLCDGCFFDDFTCINIGYGYCDFERRSDHKNVIFKEVKEVKE</sequence>
<proteinExistence type="predicted"/>
<dbReference type="Proteomes" id="UP000421283">
    <property type="component" value="Unassembled WGS sequence"/>
</dbReference>
<comment type="caution">
    <text evidence="1">The sequence shown here is derived from an EMBL/GenBank/DDBJ whole genome shotgun (WGS) entry which is preliminary data.</text>
</comment>
<protein>
    <submittedName>
        <fullName evidence="1">Uncharacterized protein</fullName>
    </submittedName>
</protein>
<evidence type="ECO:0000313" key="2">
    <source>
        <dbReference type="Proteomes" id="UP000421283"/>
    </source>
</evidence>
<dbReference type="EMBL" id="VZAP01000068">
    <property type="protein sequence ID" value="MQO92180.1"/>
    <property type="molecule type" value="Genomic_DNA"/>
</dbReference>
<dbReference type="AlphaFoldDB" id="A0AA90VIX2"/>
<name>A0AA90VIX2_9BACT</name>
<dbReference type="RefSeq" id="WP_153137978.1">
    <property type="nucleotide sequence ID" value="NZ_CP152484.1"/>
</dbReference>
<gene>
    <name evidence="1" type="ORF">F7D31_05770</name>
</gene>
<accession>A0AA90VIX2</accession>
<reference evidence="2" key="1">
    <citation type="submission" date="2019-09" db="EMBL/GenBank/DDBJ databases">
        <title>Distinct polysaccharide growth profiles of human intestinal Prevotella copri isolates.</title>
        <authorList>
            <person name="Fehlner-Peach H."/>
            <person name="Magnabosco C."/>
            <person name="Raghavan V."/>
            <person name="Scher J.U."/>
            <person name="Tett A."/>
            <person name="Cox L.M."/>
            <person name="Gottsegen C."/>
            <person name="Watters A."/>
            <person name="Wiltshire- Gordon J.D."/>
            <person name="Segata N."/>
            <person name="Bonneau R."/>
            <person name="Littman D.R."/>
        </authorList>
    </citation>
    <scope>NUCLEOTIDE SEQUENCE [LARGE SCALE GENOMIC DNA]</scope>
    <source>
        <strain evidence="2">iAU3127</strain>
    </source>
</reference>